<feature type="compositionally biased region" description="Basic and acidic residues" evidence="1">
    <location>
        <begin position="1"/>
        <end position="13"/>
    </location>
</feature>
<sequence>MSETANKKAERKPQRQASAKGDPVALKEVGEISHDEFCETLHQQTLPDEKLEDEISTLSINAANSVLKTQQK</sequence>
<proteinExistence type="predicted"/>
<evidence type="ECO:0000313" key="3">
    <source>
        <dbReference type="Proteomes" id="UP000233551"/>
    </source>
</evidence>
<protein>
    <submittedName>
        <fullName evidence="2">Uncharacterized protein</fullName>
    </submittedName>
</protein>
<evidence type="ECO:0000313" key="2">
    <source>
        <dbReference type="EMBL" id="PKI77299.1"/>
    </source>
</evidence>
<organism evidence="2 3">
    <name type="scientific">Punica granatum</name>
    <name type="common">Pomegranate</name>
    <dbReference type="NCBI Taxonomy" id="22663"/>
    <lineage>
        <taxon>Eukaryota</taxon>
        <taxon>Viridiplantae</taxon>
        <taxon>Streptophyta</taxon>
        <taxon>Embryophyta</taxon>
        <taxon>Tracheophyta</taxon>
        <taxon>Spermatophyta</taxon>
        <taxon>Magnoliopsida</taxon>
        <taxon>eudicotyledons</taxon>
        <taxon>Gunneridae</taxon>
        <taxon>Pentapetalae</taxon>
        <taxon>rosids</taxon>
        <taxon>malvids</taxon>
        <taxon>Myrtales</taxon>
        <taxon>Lythraceae</taxon>
        <taxon>Punica</taxon>
    </lineage>
</organism>
<dbReference type="EMBL" id="PGOL01000095">
    <property type="protein sequence ID" value="PKI77299.1"/>
    <property type="molecule type" value="Genomic_DNA"/>
</dbReference>
<keyword evidence="3" id="KW-1185">Reference proteome</keyword>
<dbReference type="AlphaFoldDB" id="A0A2I0L9D6"/>
<feature type="region of interest" description="Disordered" evidence="1">
    <location>
        <begin position="1"/>
        <end position="24"/>
    </location>
</feature>
<name>A0A2I0L9D6_PUNGR</name>
<reference evidence="2 3" key="1">
    <citation type="submission" date="2017-11" db="EMBL/GenBank/DDBJ databases">
        <title>De-novo sequencing of pomegranate (Punica granatum L.) genome.</title>
        <authorList>
            <person name="Akparov Z."/>
            <person name="Amiraslanov A."/>
            <person name="Hajiyeva S."/>
            <person name="Abbasov M."/>
            <person name="Kaur K."/>
            <person name="Hamwieh A."/>
            <person name="Solovyev V."/>
            <person name="Salamov A."/>
            <person name="Braich B."/>
            <person name="Kosarev P."/>
            <person name="Mahmoud A."/>
            <person name="Hajiyev E."/>
            <person name="Babayeva S."/>
            <person name="Izzatullayeva V."/>
            <person name="Mammadov A."/>
            <person name="Mammadov A."/>
            <person name="Sharifova S."/>
            <person name="Ojaghi J."/>
            <person name="Eynullazada K."/>
            <person name="Bayramov B."/>
            <person name="Abdulazimova A."/>
            <person name="Shahmuradov I."/>
        </authorList>
    </citation>
    <scope>NUCLEOTIDE SEQUENCE [LARGE SCALE GENOMIC DNA]</scope>
    <source>
        <strain evidence="3">cv. AG2017</strain>
        <tissue evidence="2">Leaf</tissue>
    </source>
</reference>
<dbReference type="Proteomes" id="UP000233551">
    <property type="component" value="Unassembled WGS sequence"/>
</dbReference>
<evidence type="ECO:0000256" key="1">
    <source>
        <dbReference type="SAM" id="MobiDB-lite"/>
    </source>
</evidence>
<accession>A0A2I0L9D6</accession>
<gene>
    <name evidence="2" type="ORF">CRG98_002244</name>
</gene>
<comment type="caution">
    <text evidence="2">The sequence shown here is derived from an EMBL/GenBank/DDBJ whole genome shotgun (WGS) entry which is preliminary data.</text>
</comment>